<sequence length="89" mass="9165">MCGLLRGTRIKTHMIPGLGFPVASVSNPSRGTPARMAAAGVNSSVTSDVDDAMRKDAKQPAEYSRQGASAQLVGLGTSRAALKLKVLAP</sequence>
<name>A0A6V7DZ88_9XANT</name>
<protein>
    <submittedName>
        <fullName evidence="2">Uncharacterized protein</fullName>
    </submittedName>
</protein>
<accession>A0A6V7DZ88</accession>
<feature type="region of interest" description="Disordered" evidence="1">
    <location>
        <begin position="29"/>
        <end position="68"/>
    </location>
</feature>
<evidence type="ECO:0000313" key="2">
    <source>
        <dbReference type="EMBL" id="CAD0343688.1"/>
    </source>
</evidence>
<organism evidence="2">
    <name type="scientific">Xanthomonas hortorum pv. gardneri</name>
    <dbReference type="NCBI Taxonomy" id="2754056"/>
    <lineage>
        <taxon>Bacteria</taxon>
        <taxon>Pseudomonadati</taxon>
        <taxon>Pseudomonadota</taxon>
        <taxon>Gammaproteobacteria</taxon>
        <taxon>Lysobacterales</taxon>
        <taxon>Lysobacteraceae</taxon>
        <taxon>Xanthomonas</taxon>
    </lineage>
</organism>
<evidence type="ECO:0000256" key="1">
    <source>
        <dbReference type="SAM" id="MobiDB-lite"/>
    </source>
</evidence>
<proteinExistence type="predicted"/>
<dbReference type="AlphaFoldDB" id="A0A6V7DZ88"/>
<gene>
    <name evidence="2" type="ORF">CFBP8129_29470</name>
</gene>
<dbReference type="EMBL" id="LR828253">
    <property type="protein sequence ID" value="CAD0343688.1"/>
    <property type="molecule type" value="Genomic_DNA"/>
</dbReference>
<reference evidence="2" key="1">
    <citation type="submission" date="2020-07" db="EMBL/GenBank/DDBJ databases">
        <authorList>
            <person name="Pothier F. J."/>
        </authorList>
    </citation>
    <scope>NUCLEOTIDE SEQUENCE</scope>
    <source>
        <strain evidence="2">CFBP 8129</strain>
    </source>
</reference>
<dbReference type="EMBL" id="LR828253">
    <property type="protein sequence ID" value="CAD0343680.1"/>
    <property type="molecule type" value="Genomic_DNA"/>
</dbReference>